<evidence type="ECO:0000256" key="7">
    <source>
        <dbReference type="ARBA" id="ARBA00049117"/>
    </source>
</evidence>
<evidence type="ECO:0000256" key="3">
    <source>
        <dbReference type="ARBA" id="ARBA00022833"/>
    </source>
</evidence>
<organism evidence="10 11">
    <name type="scientific">Torulaspora globosa</name>
    <dbReference type="NCBI Taxonomy" id="48254"/>
    <lineage>
        <taxon>Eukaryota</taxon>
        <taxon>Fungi</taxon>
        <taxon>Dikarya</taxon>
        <taxon>Ascomycota</taxon>
        <taxon>Saccharomycotina</taxon>
        <taxon>Saccharomycetes</taxon>
        <taxon>Saccharomycetales</taxon>
        <taxon>Saccharomycetaceae</taxon>
        <taxon>Torulaspora</taxon>
    </lineage>
</organism>
<dbReference type="InterPro" id="IPR003495">
    <property type="entry name" value="CobW/HypB/UreG_nucleotide-bd"/>
</dbReference>
<keyword evidence="4" id="KW-0342">GTP-binding</keyword>
<dbReference type="AlphaFoldDB" id="A0A7H9HVK1"/>
<accession>A0A7H9HVK1</accession>
<dbReference type="InterPro" id="IPR027417">
    <property type="entry name" value="P-loop_NTPase"/>
</dbReference>
<dbReference type="PANTHER" id="PTHR13748:SF31">
    <property type="entry name" value="ZINC-REGULATED GTPASE METALLOPROTEIN ACTIVATOR 1A-RELATED"/>
    <property type="match status" value="1"/>
</dbReference>
<keyword evidence="1" id="KW-0547">Nucleotide-binding</keyword>
<dbReference type="CDD" id="cd03112">
    <property type="entry name" value="CobW-like"/>
    <property type="match status" value="1"/>
</dbReference>
<dbReference type="OrthoDB" id="258627at2759"/>
<reference evidence="10 11" key="1">
    <citation type="submission" date="2020-06" db="EMBL/GenBank/DDBJ databases">
        <title>The yeast mating-type switching endonuclease HO is a domesticated member of an unorthodox homing genetic element family.</title>
        <authorList>
            <person name="Coughlan A.Y."/>
            <person name="Lombardi L."/>
            <person name="Braun-Galleani S."/>
            <person name="Martos A.R."/>
            <person name="Galeote V."/>
            <person name="Bigey F."/>
            <person name="Dequin S."/>
            <person name="Byrne K.P."/>
            <person name="Wolfe K.H."/>
        </authorList>
    </citation>
    <scope>NUCLEOTIDE SEQUENCE [LARGE SCALE GENOMIC DNA]</scope>
    <source>
        <strain evidence="10 11">CBS2947</strain>
    </source>
</reference>
<protein>
    <submittedName>
        <fullName evidence="10">Uncharacterized protein</fullName>
    </submittedName>
</protein>
<dbReference type="Gene3D" id="3.40.50.300">
    <property type="entry name" value="P-loop containing nucleotide triphosphate hydrolases"/>
    <property type="match status" value="1"/>
</dbReference>
<evidence type="ECO:0000313" key="10">
    <source>
        <dbReference type="EMBL" id="QLQ81303.1"/>
    </source>
</evidence>
<proteinExistence type="inferred from homology"/>
<evidence type="ECO:0000256" key="5">
    <source>
        <dbReference type="ARBA" id="ARBA00023186"/>
    </source>
</evidence>
<feature type="domain" description="CobW/HypB/UreG nucleotide-binding" evidence="8">
    <location>
        <begin position="82"/>
        <end position="281"/>
    </location>
</feature>
<evidence type="ECO:0000313" key="11">
    <source>
        <dbReference type="Proteomes" id="UP000510647"/>
    </source>
</evidence>
<evidence type="ECO:0000256" key="2">
    <source>
        <dbReference type="ARBA" id="ARBA00022801"/>
    </source>
</evidence>
<dbReference type="Proteomes" id="UP000510647">
    <property type="component" value="Chromosome 6"/>
</dbReference>
<dbReference type="GO" id="GO:0005737">
    <property type="term" value="C:cytoplasm"/>
    <property type="evidence" value="ECO:0007669"/>
    <property type="project" value="TreeGrafter"/>
</dbReference>
<keyword evidence="11" id="KW-1185">Reference proteome</keyword>
<dbReference type="SUPFAM" id="SSF52540">
    <property type="entry name" value="P-loop containing nucleoside triphosphate hydrolases"/>
    <property type="match status" value="1"/>
</dbReference>
<keyword evidence="2" id="KW-0378">Hydrolase</keyword>
<comment type="catalytic activity">
    <reaction evidence="7">
        <text>GTP + H2O = GDP + phosphate + H(+)</text>
        <dbReference type="Rhea" id="RHEA:19669"/>
        <dbReference type="ChEBI" id="CHEBI:15377"/>
        <dbReference type="ChEBI" id="CHEBI:15378"/>
        <dbReference type="ChEBI" id="CHEBI:37565"/>
        <dbReference type="ChEBI" id="CHEBI:43474"/>
        <dbReference type="ChEBI" id="CHEBI:58189"/>
    </reaction>
    <physiologicalReaction direction="left-to-right" evidence="7">
        <dbReference type="Rhea" id="RHEA:19670"/>
    </physiologicalReaction>
</comment>
<dbReference type="InterPro" id="IPR011629">
    <property type="entry name" value="CobW-like_C"/>
</dbReference>
<name>A0A7H9HVK1_9SACH</name>
<evidence type="ECO:0000256" key="6">
    <source>
        <dbReference type="ARBA" id="ARBA00034320"/>
    </source>
</evidence>
<feature type="domain" description="CobW C-terminal" evidence="9">
    <location>
        <begin position="371"/>
        <end position="435"/>
    </location>
</feature>
<keyword evidence="5" id="KW-0143">Chaperone</keyword>
<dbReference type="PANTHER" id="PTHR13748">
    <property type="entry name" value="COBW-RELATED"/>
    <property type="match status" value="1"/>
</dbReference>
<dbReference type="EMBL" id="CP059272">
    <property type="protein sequence ID" value="QLQ81303.1"/>
    <property type="molecule type" value="Genomic_DNA"/>
</dbReference>
<sequence>MSYQLAADSGLIGVMAALKDLRFNDDEDGELPQLLTGEEDDLQTILSRVRPDGGVNVVSEAKITRSNLQGGSQGLGNVGKIPVTIITGYLGSGKSTLLEMIALKGSERKIAVILNEFGQSSEIEKAMTIRNGGASYEEWLDLGNGCLCCSLQNVGVKAIEKMIERSPGKIDYILLETSGIADPAPIARMFWQDEGLNSSVYIDGIVTVLDCEHIGQCLDDKPESEWHGSTVVLEDNLTIAHYQIAMADTIVMNKFDKVEGDLKRISELEDRVRGINAQAPLFYAKFGDLALDKLLDLHAFDATGFMSSSWALKSATVHDPRMTTITVNFRYLRDEVEFDRFLKGFLQILLWRSFGASRDDDRTNLGTKIDWEIQRTKALILIGDQRNAQAKVIQGVRNTYDVLPGTFSPEMTGCKIVLIGKYLDQDKIENLLSQVLA</sequence>
<comment type="similarity">
    <text evidence="6">Belongs to the SIMIBI class G3E GTPase family. ZNG1 subfamily.</text>
</comment>
<evidence type="ECO:0000259" key="8">
    <source>
        <dbReference type="Pfam" id="PF02492"/>
    </source>
</evidence>
<dbReference type="InterPro" id="IPR051316">
    <property type="entry name" value="Zinc-reg_GTPase_activator"/>
</dbReference>
<dbReference type="Pfam" id="PF07683">
    <property type="entry name" value="CobW_C"/>
    <property type="match status" value="1"/>
</dbReference>
<evidence type="ECO:0000256" key="4">
    <source>
        <dbReference type="ARBA" id="ARBA00023134"/>
    </source>
</evidence>
<dbReference type="Pfam" id="PF02492">
    <property type="entry name" value="cobW"/>
    <property type="match status" value="1"/>
</dbReference>
<evidence type="ECO:0000256" key="1">
    <source>
        <dbReference type="ARBA" id="ARBA00022741"/>
    </source>
</evidence>
<dbReference type="InterPro" id="IPR036627">
    <property type="entry name" value="CobW-likC_sf"/>
</dbReference>
<keyword evidence="3" id="KW-0862">Zinc</keyword>
<dbReference type="Gene3D" id="3.30.1220.10">
    <property type="entry name" value="CobW-like, C-terminal domain"/>
    <property type="match status" value="1"/>
</dbReference>
<dbReference type="SUPFAM" id="SSF90002">
    <property type="entry name" value="Hypothetical protein YjiA, C-terminal domain"/>
    <property type="match status" value="1"/>
</dbReference>
<gene>
    <name evidence="10" type="ORF">HG537_0F00640</name>
</gene>
<evidence type="ECO:0000259" key="9">
    <source>
        <dbReference type="Pfam" id="PF07683"/>
    </source>
</evidence>